<sequence length="187" mass="21282">MHGRSTGAPPLAERQAPTRFLAACTCHLSGRYRRYFASRIVVNGLRCPFTCKLSTDIPEFPADPPASHCHVASFLVRLERATTGRFDMHTVGYCGDSVRFGFTGDKRLDHDVRRCRETETWATDDLYIFGQTYYTDTPVAQHYIVLGPSCESMYVHFLHDNVKTLVYRAMRELWCPNSVIAPTEILL</sequence>
<dbReference type="VEuPathDB" id="FungiDB:YALI1_E22245g"/>
<organism evidence="1 2">
    <name type="scientific">Yarrowia lipolytica</name>
    <name type="common">Candida lipolytica</name>
    <dbReference type="NCBI Taxonomy" id="4952"/>
    <lineage>
        <taxon>Eukaryota</taxon>
        <taxon>Fungi</taxon>
        <taxon>Dikarya</taxon>
        <taxon>Ascomycota</taxon>
        <taxon>Saccharomycotina</taxon>
        <taxon>Dipodascomycetes</taxon>
        <taxon>Dipodascales</taxon>
        <taxon>Dipodascales incertae sedis</taxon>
        <taxon>Yarrowia</taxon>
    </lineage>
</organism>
<dbReference type="RefSeq" id="XP_068139156.1">
    <property type="nucleotide sequence ID" value="XM_068283055.1"/>
</dbReference>
<dbReference type="Proteomes" id="UP000182444">
    <property type="component" value="Chromosome 1E"/>
</dbReference>
<dbReference type="EMBL" id="CP017557">
    <property type="protein sequence ID" value="AOW05615.1"/>
    <property type="molecule type" value="Genomic_DNA"/>
</dbReference>
<dbReference type="AlphaFoldDB" id="A0A1D8NJ12"/>
<evidence type="ECO:0000313" key="1">
    <source>
        <dbReference type="EMBL" id="AOW05615.1"/>
    </source>
</evidence>
<evidence type="ECO:0000313" key="2">
    <source>
        <dbReference type="Proteomes" id="UP000182444"/>
    </source>
</evidence>
<protein>
    <submittedName>
        <fullName evidence="1">Uncharacterized protein</fullName>
    </submittedName>
</protein>
<dbReference type="GeneID" id="94583660"/>
<proteinExistence type="predicted"/>
<gene>
    <name evidence="1" type="ORF">YALI1_E22245g</name>
</gene>
<name>A0A1D8NJ12_YARLL</name>
<accession>A0A1D8NJ12</accession>
<reference evidence="1 2" key="1">
    <citation type="journal article" date="2016" name="PLoS ONE">
        <title>Sequence Assembly of Yarrowia lipolytica Strain W29/CLIB89 Shows Transposable Element Diversity.</title>
        <authorList>
            <person name="Magnan C."/>
            <person name="Yu J."/>
            <person name="Chang I."/>
            <person name="Jahn E."/>
            <person name="Kanomata Y."/>
            <person name="Wu J."/>
            <person name="Zeller M."/>
            <person name="Oakes M."/>
            <person name="Baldi P."/>
            <person name="Sandmeyer S."/>
        </authorList>
    </citation>
    <scope>NUCLEOTIDE SEQUENCE [LARGE SCALE GENOMIC DNA]</scope>
    <source>
        <strain evidence="2">CLIB89(W29)</strain>
    </source>
</reference>